<evidence type="ECO:0000313" key="20">
    <source>
        <dbReference type="Proteomes" id="UP000315700"/>
    </source>
</evidence>
<keyword evidence="4" id="KW-0678">Repressor</keyword>
<dbReference type="PROSITE" id="PS50110">
    <property type="entry name" value="RESPONSE_REGULATORY"/>
    <property type="match status" value="1"/>
</dbReference>
<keyword evidence="11" id="KW-0010">Activator</keyword>
<evidence type="ECO:0000256" key="8">
    <source>
        <dbReference type="ARBA" id="ARBA00023012"/>
    </source>
</evidence>
<dbReference type="InterPro" id="IPR011006">
    <property type="entry name" value="CheY-like_superfamily"/>
</dbReference>
<dbReference type="InterPro" id="IPR002197">
    <property type="entry name" value="HTH_Fis"/>
</dbReference>
<dbReference type="GO" id="GO:0005524">
    <property type="term" value="F:ATP binding"/>
    <property type="evidence" value="ECO:0007669"/>
    <property type="project" value="UniProtKB-KW"/>
</dbReference>
<keyword evidence="5 16" id="KW-0597">Phosphoprotein</keyword>
<dbReference type="PROSITE" id="PS50045">
    <property type="entry name" value="SIGMA54_INTERACT_4"/>
    <property type="match status" value="1"/>
</dbReference>
<dbReference type="Gene3D" id="1.10.8.60">
    <property type="match status" value="1"/>
</dbReference>
<dbReference type="GO" id="GO:0005737">
    <property type="term" value="C:cytoplasm"/>
    <property type="evidence" value="ECO:0007669"/>
    <property type="project" value="UniProtKB-SubCell"/>
</dbReference>
<dbReference type="SMART" id="SM00448">
    <property type="entry name" value="REC"/>
    <property type="match status" value="1"/>
</dbReference>
<evidence type="ECO:0000256" key="16">
    <source>
        <dbReference type="PROSITE-ProRule" id="PRU00169"/>
    </source>
</evidence>
<dbReference type="InterPro" id="IPR058031">
    <property type="entry name" value="AAA_lid_NorR"/>
</dbReference>
<dbReference type="InterPro" id="IPR009057">
    <property type="entry name" value="Homeodomain-like_sf"/>
</dbReference>
<keyword evidence="20" id="KW-1185">Reference proteome</keyword>
<sequence>MQIVIVDDEPSICWALGELLEEEGYTATAVGSAEEALELSTTDDLRLILLDVRLPGIDGISAMPLLRERFGPVPIVVMTAFGDLSTAVRAVESGATDYLCKPLNADDVTSLLGRLLLKERSEPRAATPRRSVAPEGTLVGQSPAMQKVFKKVALAAATDVPVLITGESGTGKELIARAIHQHGSRRAQPFVPVCLPALNPGLVEAELFGHERGTFTGADANRIGLLEAASGGSMFLDEIGDTPLELQVKLLRTIEYHEVTPVGGVRPRQVDFRVIAATNQPLERLVQQGRFRADLFYRLNVFVIEAPALRDRREDIPLLCDHFLAGIECGRSSVVSDEAMEELLKRPWNGNVREFRNAIEHAAVLARGGLIAAEHLPAPSEARPDTGDVGRLSRCIVDWTDEAFPEDIDASDAELADLYSRFLSTVEKPLLEATLEKCGGNQTAAATILGIHRSTLRQKLREAGLK</sequence>
<dbReference type="InterPro" id="IPR001789">
    <property type="entry name" value="Sig_transdc_resp-reg_receiver"/>
</dbReference>
<dbReference type="AlphaFoldDB" id="A0A517SBP7"/>
<evidence type="ECO:0000256" key="1">
    <source>
        <dbReference type="ARBA" id="ARBA00004496"/>
    </source>
</evidence>
<dbReference type="PROSITE" id="PS00676">
    <property type="entry name" value="SIGMA54_INTERACT_2"/>
    <property type="match status" value="1"/>
</dbReference>
<dbReference type="PANTHER" id="PTHR32071:SF95">
    <property type="entry name" value="DNA-BINDING TRANSCRIPTIONAL REGULATOR NTRC"/>
    <property type="match status" value="1"/>
</dbReference>
<evidence type="ECO:0000256" key="3">
    <source>
        <dbReference type="ARBA" id="ARBA00022490"/>
    </source>
</evidence>
<dbReference type="SUPFAM" id="SSF52540">
    <property type="entry name" value="P-loop containing nucleoside triphosphate hydrolases"/>
    <property type="match status" value="1"/>
</dbReference>
<evidence type="ECO:0000313" key="19">
    <source>
        <dbReference type="EMBL" id="QDT53561.1"/>
    </source>
</evidence>
<evidence type="ECO:0000256" key="9">
    <source>
        <dbReference type="ARBA" id="ARBA00023015"/>
    </source>
</evidence>
<organism evidence="19 20">
    <name type="scientific">Caulifigura coniformis</name>
    <dbReference type="NCBI Taxonomy" id="2527983"/>
    <lineage>
        <taxon>Bacteria</taxon>
        <taxon>Pseudomonadati</taxon>
        <taxon>Planctomycetota</taxon>
        <taxon>Planctomycetia</taxon>
        <taxon>Planctomycetales</taxon>
        <taxon>Planctomycetaceae</taxon>
        <taxon>Caulifigura</taxon>
    </lineage>
</organism>
<comment type="subcellular location">
    <subcellularLocation>
        <location evidence="1">Cytoplasm</location>
    </subcellularLocation>
</comment>
<dbReference type="InterPro" id="IPR025662">
    <property type="entry name" value="Sigma_54_int_dom_ATP-bd_1"/>
</dbReference>
<proteinExistence type="predicted"/>
<evidence type="ECO:0000256" key="5">
    <source>
        <dbReference type="ARBA" id="ARBA00022553"/>
    </source>
</evidence>
<keyword evidence="7" id="KW-0067">ATP-binding</keyword>
<dbReference type="GO" id="GO:0043565">
    <property type="term" value="F:sequence-specific DNA binding"/>
    <property type="evidence" value="ECO:0007669"/>
    <property type="project" value="InterPro"/>
</dbReference>
<accession>A0A517SBP7</accession>
<dbReference type="InterPro" id="IPR025943">
    <property type="entry name" value="Sigma_54_int_dom_ATP-bd_2"/>
</dbReference>
<keyword evidence="13" id="KW-0535">Nitrogen fixation</keyword>
<dbReference type="Pfam" id="PF00072">
    <property type="entry name" value="Response_reg"/>
    <property type="match status" value="1"/>
</dbReference>
<keyword evidence="6" id="KW-0547">Nucleotide-binding</keyword>
<keyword evidence="9" id="KW-0805">Transcription regulation</keyword>
<evidence type="ECO:0000256" key="6">
    <source>
        <dbReference type="ARBA" id="ARBA00022741"/>
    </source>
</evidence>
<evidence type="ECO:0000256" key="10">
    <source>
        <dbReference type="ARBA" id="ARBA00023125"/>
    </source>
</evidence>
<evidence type="ECO:0000256" key="12">
    <source>
        <dbReference type="ARBA" id="ARBA00023163"/>
    </source>
</evidence>
<keyword evidence="10" id="KW-0238">DNA-binding</keyword>
<dbReference type="InterPro" id="IPR027417">
    <property type="entry name" value="P-loop_NTPase"/>
</dbReference>
<dbReference type="EMBL" id="CP036271">
    <property type="protein sequence ID" value="QDT53561.1"/>
    <property type="molecule type" value="Genomic_DNA"/>
</dbReference>
<dbReference type="PRINTS" id="PR01590">
    <property type="entry name" value="HTHFIS"/>
</dbReference>
<dbReference type="SUPFAM" id="SSF46689">
    <property type="entry name" value="Homeodomain-like"/>
    <property type="match status" value="1"/>
</dbReference>
<evidence type="ECO:0000256" key="4">
    <source>
        <dbReference type="ARBA" id="ARBA00022491"/>
    </source>
</evidence>
<dbReference type="CDD" id="cd00009">
    <property type="entry name" value="AAA"/>
    <property type="match status" value="1"/>
</dbReference>
<feature type="modified residue" description="4-aspartylphosphate" evidence="16">
    <location>
        <position position="51"/>
    </location>
</feature>
<dbReference type="PANTHER" id="PTHR32071">
    <property type="entry name" value="TRANSCRIPTIONAL REGULATORY PROTEIN"/>
    <property type="match status" value="1"/>
</dbReference>
<feature type="domain" description="Response regulatory" evidence="18">
    <location>
        <begin position="2"/>
        <end position="116"/>
    </location>
</feature>
<evidence type="ECO:0000256" key="13">
    <source>
        <dbReference type="ARBA" id="ARBA00023231"/>
    </source>
</evidence>
<dbReference type="GO" id="GO:0006355">
    <property type="term" value="P:regulation of DNA-templated transcription"/>
    <property type="evidence" value="ECO:0007669"/>
    <property type="project" value="InterPro"/>
</dbReference>
<dbReference type="Gene3D" id="3.40.50.2300">
    <property type="match status" value="1"/>
</dbReference>
<dbReference type="SMART" id="SM00382">
    <property type="entry name" value="AAA"/>
    <property type="match status" value="1"/>
</dbReference>
<dbReference type="Gene3D" id="3.40.50.300">
    <property type="entry name" value="P-loop containing nucleotide triphosphate hydrolases"/>
    <property type="match status" value="1"/>
</dbReference>
<evidence type="ECO:0000256" key="15">
    <source>
        <dbReference type="ARBA" id="ARBA00031910"/>
    </source>
</evidence>
<dbReference type="GO" id="GO:0000160">
    <property type="term" value="P:phosphorelay signal transduction system"/>
    <property type="evidence" value="ECO:0007669"/>
    <property type="project" value="UniProtKB-KW"/>
</dbReference>
<dbReference type="KEGG" id="ccos:Pan44_15830"/>
<reference evidence="19 20" key="1">
    <citation type="submission" date="2019-02" db="EMBL/GenBank/DDBJ databases">
        <title>Deep-cultivation of Planctomycetes and their phenomic and genomic characterization uncovers novel biology.</title>
        <authorList>
            <person name="Wiegand S."/>
            <person name="Jogler M."/>
            <person name="Boedeker C."/>
            <person name="Pinto D."/>
            <person name="Vollmers J."/>
            <person name="Rivas-Marin E."/>
            <person name="Kohn T."/>
            <person name="Peeters S.H."/>
            <person name="Heuer A."/>
            <person name="Rast P."/>
            <person name="Oberbeckmann S."/>
            <person name="Bunk B."/>
            <person name="Jeske O."/>
            <person name="Meyerdierks A."/>
            <person name="Storesund J.E."/>
            <person name="Kallscheuer N."/>
            <person name="Luecker S."/>
            <person name="Lage O.M."/>
            <person name="Pohl T."/>
            <person name="Merkel B.J."/>
            <person name="Hornburger P."/>
            <person name="Mueller R.-W."/>
            <person name="Bruemmer F."/>
            <person name="Labrenz M."/>
            <person name="Spormann A.M."/>
            <person name="Op den Camp H."/>
            <person name="Overmann J."/>
            <person name="Amann R."/>
            <person name="Jetten M.S.M."/>
            <person name="Mascher T."/>
            <person name="Medema M.H."/>
            <person name="Devos D.P."/>
            <person name="Kaster A.-K."/>
            <person name="Ovreas L."/>
            <person name="Rohde M."/>
            <person name="Galperin M.Y."/>
            <person name="Jogler C."/>
        </authorList>
    </citation>
    <scope>NUCLEOTIDE SEQUENCE [LARGE SCALE GENOMIC DNA]</scope>
    <source>
        <strain evidence="19 20">Pan44</strain>
    </source>
</reference>
<evidence type="ECO:0000259" key="18">
    <source>
        <dbReference type="PROSITE" id="PS50110"/>
    </source>
</evidence>
<dbReference type="PROSITE" id="PS00675">
    <property type="entry name" value="SIGMA54_INTERACT_1"/>
    <property type="match status" value="1"/>
</dbReference>
<evidence type="ECO:0000259" key="17">
    <source>
        <dbReference type="PROSITE" id="PS50045"/>
    </source>
</evidence>
<feature type="domain" description="Sigma-54 factor interaction" evidence="17">
    <location>
        <begin position="138"/>
        <end position="364"/>
    </location>
</feature>
<dbReference type="Pfam" id="PF02954">
    <property type="entry name" value="HTH_8"/>
    <property type="match status" value="1"/>
</dbReference>
<dbReference type="InParanoid" id="A0A517SBP7"/>
<dbReference type="Pfam" id="PF25601">
    <property type="entry name" value="AAA_lid_14"/>
    <property type="match status" value="1"/>
</dbReference>
<name>A0A517SBP7_9PLAN</name>
<dbReference type="Gene3D" id="1.10.10.60">
    <property type="entry name" value="Homeodomain-like"/>
    <property type="match status" value="1"/>
</dbReference>
<dbReference type="Pfam" id="PF00158">
    <property type="entry name" value="Sigma54_activat"/>
    <property type="match status" value="1"/>
</dbReference>
<dbReference type="FunFam" id="3.40.50.300:FF:000006">
    <property type="entry name" value="DNA-binding transcriptional regulator NtrC"/>
    <property type="match status" value="1"/>
</dbReference>
<evidence type="ECO:0000256" key="11">
    <source>
        <dbReference type="ARBA" id="ARBA00023159"/>
    </source>
</evidence>
<keyword evidence="12" id="KW-0804">Transcription</keyword>
<evidence type="ECO:0000256" key="2">
    <source>
        <dbReference type="ARBA" id="ARBA00019059"/>
    </source>
</evidence>
<gene>
    <name evidence="19" type="primary">zraR_5</name>
    <name evidence="19" type="ORF">Pan44_15830</name>
</gene>
<protein>
    <recommendedName>
        <fullName evidence="2">DNA-binding transcriptional regulator NtrC</fullName>
    </recommendedName>
    <alternativeName>
        <fullName evidence="14">Nitrogen regulation protein NR(I)</fullName>
    </alternativeName>
    <alternativeName>
        <fullName evidence="15">Nitrogen regulator I</fullName>
    </alternativeName>
</protein>
<evidence type="ECO:0000256" key="7">
    <source>
        <dbReference type="ARBA" id="ARBA00022840"/>
    </source>
</evidence>
<dbReference type="InterPro" id="IPR003593">
    <property type="entry name" value="AAA+_ATPase"/>
</dbReference>
<dbReference type="InterPro" id="IPR002078">
    <property type="entry name" value="Sigma_54_int"/>
</dbReference>
<keyword evidence="8" id="KW-0902">Two-component regulatory system</keyword>
<evidence type="ECO:0000256" key="14">
    <source>
        <dbReference type="ARBA" id="ARBA00029881"/>
    </source>
</evidence>
<dbReference type="SUPFAM" id="SSF52172">
    <property type="entry name" value="CheY-like"/>
    <property type="match status" value="1"/>
</dbReference>
<dbReference type="Proteomes" id="UP000315700">
    <property type="component" value="Chromosome"/>
</dbReference>
<keyword evidence="3" id="KW-0963">Cytoplasm</keyword>